<evidence type="ECO:0000313" key="2">
    <source>
        <dbReference type="EMBL" id="GAA5044974.1"/>
    </source>
</evidence>
<dbReference type="InterPro" id="IPR029045">
    <property type="entry name" value="ClpP/crotonase-like_dom_sf"/>
</dbReference>
<dbReference type="Gene3D" id="1.10.12.10">
    <property type="entry name" value="Lyase 2-enoyl-coa Hydratase, Chain A, domain 2"/>
    <property type="match status" value="1"/>
</dbReference>
<dbReference type="InterPro" id="IPR001753">
    <property type="entry name" value="Enoyl-CoA_hydra/iso"/>
</dbReference>
<gene>
    <name evidence="2" type="ORF">GCM10023318_08480</name>
</gene>
<dbReference type="EMBL" id="BAABJM010000001">
    <property type="protein sequence ID" value="GAA5044974.1"/>
    <property type="molecule type" value="Genomic_DNA"/>
</dbReference>
<dbReference type="SUPFAM" id="SSF52096">
    <property type="entry name" value="ClpP/crotonase"/>
    <property type="match status" value="1"/>
</dbReference>
<dbReference type="NCBIfam" id="NF005879">
    <property type="entry name" value="PRK07827.1"/>
    <property type="match status" value="1"/>
</dbReference>
<keyword evidence="3" id="KW-1185">Reference proteome</keyword>
<dbReference type="PANTHER" id="PTHR42964:SF1">
    <property type="entry name" value="POLYKETIDE BIOSYNTHESIS ENOYL-COA HYDRATASE PKSH-RELATED"/>
    <property type="match status" value="1"/>
</dbReference>
<protein>
    <submittedName>
        <fullName evidence="2">Enoyl-CoA hydratase family protein</fullName>
    </submittedName>
</protein>
<dbReference type="CDD" id="cd06558">
    <property type="entry name" value="crotonase-like"/>
    <property type="match status" value="1"/>
</dbReference>
<accession>A0ABP9JY73</accession>
<reference evidence="3" key="1">
    <citation type="journal article" date="2019" name="Int. J. Syst. Evol. Microbiol.">
        <title>The Global Catalogue of Microorganisms (GCM) 10K type strain sequencing project: providing services to taxonomists for standard genome sequencing and annotation.</title>
        <authorList>
            <consortium name="The Broad Institute Genomics Platform"/>
            <consortium name="The Broad Institute Genome Sequencing Center for Infectious Disease"/>
            <person name="Wu L."/>
            <person name="Ma J."/>
        </authorList>
    </citation>
    <scope>NUCLEOTIDE SEQUENCE [LARGE SCALE GENOMIC DNA]</scope>
    <source>
        <strain evidence="3">JCM 18298</strain>
    </source>
</reference>
<evidence type="ECO:0000313" key="3">
    <source>
        <dbReference type="Proteomes" id="UP001500603"/>
    </source>
</evidence>
<organism evidence="2 3">
    <name type="scientific">Nocardia callitridis</name>
    <dbReference type="NCBI Taxonomy" id="648753"/>
    <lineage>
        <taxon>Bacteria</taxon>
        <taxon>Bacillati</taxon>
        <taxon>Actinomycetota</taxon>
        <taxon>Actinomycetes</taxon>
        <taxon>Mycobacteriales</taxon>
        <taxon>Nocardiaceae</taxon>
        <taxon>Nocardia</taxon>
    </lineage>
</organism>
<comment type="caution">
    <text evidence="2">The sequence shown here is derived from an EMBL/GenBank/DDBJ whole genome shotgun (WGS) entry which is preliminary data.</text>
</comment>
<proteinExistence type="inferred from homology"/>
<dbReference type="Gene3D" id="3.90.226.10">
    <property type="entry name" value="2-enoyl-CoA Hydratase, Chain A, domain 1"/>
    <property type="match status" value="1"/>
</dbReference>
<dbReference type="RefSeq" id="WP_345493674.1">
    <property type="nucleotide sequence ID" value="NZ_BAABJM010000001.1"/>
</dbReference>
<dbReference type="PANTHER" id="PTHR42964">
    <property type="entry name" value="ENOYL-COA HYDRATASE"/>
    <property type="match status" value="1"/>
</dbReference>
<dbReference type="Pfam" id="PF00378">
    <property type="entry name" value="ECH_1"/>
    <property type="match status" value="1"/>
</dbReference>
<dbReference type="InterPro" id="IPR051683">
    <property type="entry name" value="Enoyl-CoA_Hydratase/Isomerase"/>
</dbReference>
<sequence length="265" mass="27785">MSDDALRGTAPMVRYDVDVDAGRATLTFDSPHNRNALSARLVAELLDGLATATADDRVRAIVLTHTGNTFCAGADLGEASAADPAVAADDRSRAIIEVLRALLSTPKPVIAAIDGHVRAGGMGIVAACDIAVAGPSSSFALTEVRIGVAPFMISLPLLPRLTARAASRYYLTGEKFGCEVAERIGLITVAAEDHGAEVARLCAELRKGSPQGLAESKRLVNTATLAEFDASAEELARRSASFFGTPEAVEGITAFLQRRPARWAQ</sequence>
<comment type="similarity">
    <text evidence="1">Belongs to the enoyl-CoA hydratase/isomerase family.</text>
</comment>
<name>A0ABP9JY73_9NOCA</name>
<dbReference type="Proteomes" id="UP001500603">
    <property type="component" value="Unassembled WGS sequence"/>
</dbReference>
<evidence type="ECO:0000256" key="1">
    <source>
        <dbReference type="ARBA" id="ARBA00005254"/>
    </source>
</evidence>
<dbReference type="InterPro" id="IPR014748">
    <property type="entry name" value="Enoyl-CoA_hydra_C"/>
</dbReference>